<dbReference type="EMBL" id="JAAGRN010000009">
    <property type="protein sequence ID" value="NDY84043.1"/>
    <property type="molecule type" value="Genomic_DNA"/>
</dbReference>
<dbReference type="Gene3D" id="2.40.128.130">
    <property type="entry name" value="Autotransporter beta-domain"/>
    <property type="match status" value="1"/>
</dbReference>
<comment type="caution">
    <text evidence="3">The sequence shown here is derived from an EMBL/GenBank/DDBJ whole genome shotgun (WGS) entry which is preliminary data.</text>
</comment>
<keyword evidence="1" id="KW-0732">Signal</keyword>
<dbReference type="InterPro" id="IPR013425">
    <property type="entry name" value="Autotrns_rpt"/>
</dbReference>
<evidence type="ECO:0000313" key="3">
    <source>
        <dbReference type="EMBL" id="NDY84043.1"/>
    </source>
</evidence>
<feature type="domain" description="Autotransporter" evidence="2">
    <location>
        <begin position="788"/>
        <end position="1063"/>
    </location>
</feature>
<accession>A0A6B2R1Q9</accession>
<sequence length="1063" mass="107220">MNYCAVFNLKFINLKFKNKCEFNIKLLIIMIFVGVLNHQNTYAIDCTQLGSAGSTIVASTDTCTNNGNWSTSGFTIDSGALLDKNTSGGAALGTSQNRSLGTLVNGGTIQGTGSGSAGLWVNNSTISQLTNNGTLKATSAGSAITLTDTYGYLGWFQPTITTLTNTSLIKNTGNNSAINNYGGTITTLNNQASGSIISDNNIAIDNYNNTRAATIGTIANAGLIQGSSYGVSNQSGSTITTITNTGSITGSTKGITNAGTITTLSNSQGLGNVNGALTFTGNLPTNYKIIVNSTSSYGKLSAASPGATTTTFSINSTSTIAANTYTSVLQGLTLSNLSGVSGTYTGGYSWTLVNSSGTLWDLVVTGGSNSGGGGSGSGGSTVGNIDPNNIVSLSSIGVSANPVFNGGTLSLVTGNSSSQSFTVNSAGGTIQSPSSGVATLSGIFSGSGGMTFTGTGTTVMNGSNTYSGGTTVQSGTLSIQGSSPTGSGNVYVQNNGTLMGAGTINGTVTVAGILKPGNSPGYLAANNTVTMNNGSIYQQDIAGTIKATDATPVGATGYYSNLNVSGGLFVINSGATLTPRLSNLFTANESGYGTTPYTPVLGDLFRIVTADGGISGKFSTVTQPAELTSGTQFLPFYNMAGSNSVDLALIPTSYKTTIAAASGNKNAQSVGSALDKMVVAAQNGTSTAAQDQLLYAGSTKPAAALSGYAQSLSGEVYPAAVAAIAQTTQRVQQAVMTRLGDTMGIGLPNSNPTGNTGLMATTNTALSGGVAISAVSTNPSVNPNADAKTFSNGNVWGDLAYQYGNRNSDSNSGGWNSNLYQLVFGSDFYTANGMKIGGGLALSSTTLNPTYGSGTIQQGSIFAYGKMPVQEFVVDGMASIGLNSSDLSRGDATGLSNGFKSKSVSGNDALLSLGLSRPIDTEEVRITPYARVTWQIVSQSGVNEGDAASALSVKSFTGNGVRGVIGAAVGSKTNNPMTEKYTYRAYVGVGADSSGLLNPTLNASIGGMGTNITTPNASTTFVQAGLYGTAKFSDNAYAYAGLSGEARSGQTLGAVNVGVRLQF</sequence>
<protein>
    <submittedName>
        <fullName evidence="3">Autotransporter domain-containing protein</fullName>
    </submittedName>
</protein>
<dbReference type="RefSeq" id="WP_163655857.1">
    <property type="nucleotide sequence ID" value="NZ_JAAGRN010000009.1"/>
</dbReference>
<dbReference type="InterPro" id="IPR005546">
    <property type="entry name" value="Autotransporte_beta"/>
</dbReference>
<name>A0A6B2R1Q9_9BURK</name>
<evidence type="ECO:0000259" key="2">
    <source>
        <dbReference type="PROSITE" id="PS51208"/>
    </source>
</evidence>
<dbReference type="SMART" id="SM00869">
    <property type="entry name" value="Autotransporter"/>
    <property type="match status" value="1"/>
</dbReference>
<dbReference type="PROSITE" id="PS51208">
    <property type="entry name" value="AUTOTRANSPORTER"/>
    <property type="match status" value="1"/>
</dbReference>
<reference evidence="3" key="1">
    <citation type="submission" date="2020-02" db="EMBL/GenBank/DDBJ databases">
        <authorList>
            <person name="Chen W.-M."/>
        </authorList>
    </citation>
    <scope>NUCLEOTIDE SEQUENCE</scope>
    <source>
        <strain evidence="3">NBD-18</strain>
    </source>
</reference>
<proteinExistence type="predicted"/>
<dbReference type="SUPFAM" id="SSF103515">
    <property type="entry name" value="Autotransporter"/>
    <property type="match status" value="1"/>
</dbReference>
<organism evidence="3">
    <name type="scientific">Sheuella amnicola</name>
    <dbReference type="NCBI Taxonomy" id="2707330"/>
    <lineage>
        <taxon>Bacteria</taxon>
        <taxon>Pseudomonadati</taxon>
        <taxon>Pseudomonadota</taxon>
        <taxon>Betaproteobacteria</taxon>
        <taxon>Burkholderiales</taxon>
        <taxon>Alcaligenaceae</taxon>
        <taxon>Sheuella</taxon>
    </lineage>
</organism>
<dbReference type="Pfam" id="PF12951">
    <property type="entry name" value="PATR"/>
    <property type="match status" value="1"/>
</dbReference>
<evidence type="ECO:0000256" key="1">
    <source>
        <dbReference type="ARBA" id="ARBA00022729"/>
    </source>
</evidence>
<gene>
    <name evidence="3" type="ORF">G3I67_12460</name>
</gene>
<dbReference type="InterPro" id="IPR036709">
    <property type="entry name" value="Autotransporte_beta_dom_sf"/>
</dbReference>
<dbReference type="Pfam" id="PF03797">
    <property type="entry name" value="Autotransporter"/>
    <property type="match status" value="1"/>
</dbReference>
<dbReference type="AlphaFoldDB" id="A0A6B2R1Q9"/>